<gene>
    <name evidence="3" type="ORF">ACFSRZ_15495</name>
</gene>
<keyword evidence="1" id="KW-0472">Membrane</keyword>
<dbReference type="InterPro" id="IPR009695">
    <property type="entry name" value="Diacylglyc_glucosyltr_N"/>
</dbReference>
<feature type="domain" description="Diacylglycerol glucosyltransferase N-terminal" evidence="2">
    <location>
        <begin position="73"/>
        <end position="151"/>
    </location>
</feature>
<comment type="caution">
    <text evidence="3">The sequence shown here is derived from an EMBL/GenBank/DDBJ whole genome shotgun (WGS) entry which is preliminary data.</text>
</comment>
<proteinExistence type="predicted"/>
<evidence type="ECO:0000256" key="1">
    <source>
        <dbReference type="SAM" id="Phobius"/>
    </source>
</evidence>
<dbReference type="EMBL" id="JBHULH010000012">
    <property type="protein sequence ID" value="MFD2568779.1"/>
    <property type="molecule type" value="Genomic_DNA"/>
</dbReference>
<evidence type="ECO:0000313" key="4">
    <source>
        <dbReference type="Proteomes" id="UP001597508"/>
    </source>
</evidence>
<dbReference type="Pfam" id="PF06925">
    <property type="entry name" value="MGDG_synth"/>
    <property type="match status" value="1"/>
</dbReference>
<sequence>MEYRTSRKPQKNTGARRVIRKGWAWARWLMIPVVAFAIPQSLGSYIWINLLIIAVGVGLFFVFKRARRIEHDDENVYIIRDKKEKAIPFTDIISIKRSATKVNGERFWKLRYKDGAKERTIRYFRLFFNKEFQEAVKEKNPEVVIWTHPHFNH</sequence>
<accession>A0ABW5LW07</accession>
<name>A0ABW5LW07_9FLAO</name>
<organism evidence="3 4">
    <name type="scientific">Pseudotenacibaculum haliotis</name>
    <dbReference type="NCBI Taxonomy" id="1862138"/>
    <lineage>
        <taxon>Bacteria</taxon>
        <taxon>Pseudomonadati</taxon>
        <taxon>Bacteroidota</taxon>
        <taxon>Flavobacteriia</taxon>
        <taxon>Flavobacteriales</taxon>
        <taxon>Flavobacteriaceae</taxon>
        <taxon>Pseudotenacibaculum</taxon>
    </lineage>
</organism>
<feature type="transmembrane region" description="Helical" evidence="1">
    <location>
        <begin position="21"/>
        <end position="38"/>
    </location>
</feature>
<dbReference type="RefSeq" id="WP_379667486.1">
    <property type="nucleotide sequence ID" value="NZ_JBHULH010000012.1"/>
</dbReference>
<keyword evidence="1" id="KW-0812">Transmembrane</keyword>
<keyword evidence="1" id="KW-1133">Transmembrane helix</keyword>
<keyword evidence="4" id="KW-1185">Reference proteome</keyword>
<reference evidence="4" key="1">
    <citation type="journal article" date="2019" name="Int. J. Syst. Evol. Microbiol.">
        <title>The Global Catalogue of Microorganisms (GCM) 10K type strain sequencing project: providing services to taxonomists for standard genome sequencing and annotation.</title>
        <authorList>
            <consortium name="The Broad Institute Genomics Platform"/>
            <consortium name="The Broad Institute Genome Sequencing Center for Infectious Disease"/>
            <person name="Wu L."/>
            <person name="Ma J."/>
        </authorList>
    </citation>
    <scope>NUCLEOTIDE SEQUENCE [LARGE SCALE GENOMIC DNA]</scope>
    <source>
        <strain evidence="4">KCTC 52127</strain>
    </source>
</reference>
<dbReference type="Proteomes" id="UP001597508">
    <property type="component" value="Unassembled WGS sequence"/>
</dbReference>
<protein>
    <recommendedName>
        <fullName evidence="2">Diacylglycerol glucosyltransferase N-terminal domain-containing protein</fullName>
    </recommendedName>
</protein>
<evidence type="ECO:0000259" key="2">
    <source>
        <dbReference type="Pfam" id="PF06925"/>
    </source>
</evidence>
<feature type="transmembrane region" description="Helical" evidence="1">
    <location>
        <begin position="44"/>
        <end position="63"/>
    </location>
</feature>
<evidence type="ECO:0000313" key="3">
    <source>
        <dbReference type="EMBL" id="MFD2568779.1"/>
    </source>
</evidence>